<sequence length="269" mass="30045">MSDITKALYNLRLLDDLAQKESSIHRISSLVKLITTVIYLTVVLSFGKYEITRLIPFVFYPVLIFSLSELPAMPIVKRILIVEPLVIGIGILNPLLDKQTIFLGDMVISKGWITFFSLFIKSSLAITAGILLIATTGMNKLASALRTLKVPKVFVLQLVLTYRYIYVLTEEAARVMRAYSLRVPGQKGIKLKHLGSFLGQLILRTLDRAQRVYGSMNLRGFTGEYNIGVNDKVKIKDIAYLAGWVLFFAAARIYDIPRMLGGLLTGVIG</sequence>
<organism evidence="7 8">
    <name type="scientific">Acetivibrio clariflavus (strain DSM 19732 / NBRC 101661 / EBR45)</name>
    <name type="common">Clostridium clariflavum</name>
    <dbReference type="NCBI Taxonomy" id="720554"/>
    <lineage>
        <taxon>Bacteria</taxon>
        <taxon>Bacillati</taxon>
        <taxon>Bacillota</taxon>
        <taxon>Clostridia</taxon>
        <taxon>Eubacteriales</taxon>
        <taxon>Oscillospiraceae</taxon>
        <taxon>Acetivibrio</taxon>
    </lineage>
</organism>
<dbReference type="KEGG" id="ccl:Clocl_0363"/>
<reference evidence="7 8" key="2">
    <citation type="journal article" date="2012" name="Stand. Genomic Sci.">
        <title>Complete Genome Sequence of Clostridium clariflavum DSM 19732.</title>
        <authorList>
            <person name="Izquierdo J.A."/>
            <person name="Goodwin L."/>
            <person name="Davenport K.W."/>
            <person name="Teshima H."/>
            <person name="Bruce D."/>
            <person name="Detter C."/>
            <person name="Tapia R."/>
            <person name="Han S."/>
            <person name="Land M."/>
            <person name="Hauser L."/>
            <person name="Jeffries C.D."/>
            <person name="Han J."/>
            <person name="Pitluck S."/>
            <person name="Nolan M."/>
            <person name="Chen A."/>
            <person name="Huntemann M."/>
            <person name="Mavromatis K."/>
            <person name="Mikhailova N."/>
            <person name="Liolios K."/>
            <person name="Woyke T."/>
            <person name="Lynd L.R."/>
        </authorList>
    </citation>
    <scope>NUCLEOTIDE SEQUENCE [LARGE SCALE GENOMIC DNA]</scope>
    <source>
        <strain evidence="8">DSM 19732 / NBRC 101661 / EBR45</strain>
    </source>
</reference>
<comment type="subcellular location">
    <subcellularLocation>
        <location evidence="1">Cell membrane</location>
        <topology evidence="1">Multi-pass membrane protein</topology>
    </subcellularLocation>
</comment>
<feature type="transmembrane region" description="Helical" evidence="6">
    <location>
        <begin position="53"/>
        <end position="72"/>
    </location>
</feature>
<dbReference type="OrthoDB" id="8585740at2"/>
<dbReference type="GO" id="GO:0043190">
    <property type="term" value="C:ATP-binding cassette (ABC) transporter complex"/>
    <property type="evidence" value="ECO:0007669"/>
    <property type="project" value="InterPro"/>
</dbReference>
<dbReference type="PANTHER" id="PTHR34857">
    <property type="entry name" value="SLL0384 PROTEIN"/>
    <property type="match status" value="1"/>
</dbReference>
<dbReference type="GO" id="GO:0006824">
    <property type="term" value="P:cobalt ion transport"/>
    <property type="evidence" value="ECO:0007669"/>
    <property type="project" value="InterPro"/>
</dbReference>
<dbReference type="EMBL" id="CP003065">
    <property type="protein sequence ID" value="AEV67099.1"/>
    <property type="molecule type" value="Genomic_DNA"/>
</dbReference>
<dbReference type="eggNOG" id="COG0619">
    <property type="taxonomic scope" value="Bacteria"/>
</dbReference>
<keyword evidence="3 6" id="KW-0812">Transmembrane</keyword>
<dbReference type="PANTHER" id="PTHR34857:SF2">
    <property type="entry name" value="SLL0384 PROTEIN"/>
    <property type="match status" value="1"/>
</dbReference>
<keyword evidence="5 6" id="KW-0472">Membrane</keyword>
<evidence type="ECO:0000256" key="3">
    <source>
        <dbReference type="ARBA" id="ARBA00022692"/>
    </source>
</evidence>
<accession>G8M2M5</accession>
<evidence type="ECO:0000313" key="8">
    <source>
        <dbReference type="Proteomes" id="UP000005435"/>
    </source>
</evidence>
<evidence type="ECO:0000256" key="4">
    <source>
        <dbReference type="ARBA" id="ARBA00022989"/>
    </source>
</evidence>
<dbReference type="InterPro" id="IPR003339">
    <property type="entry name" value="ABC/ECF_trnsptr_transmembrane"/>
</dbReference>
<feature type="transmembrane region" description="Helical" evidence="6">
    <location>
        <begin position="238"/>
        <end position="254"/>
    </location>
</feature>
<reference evidence="8" key="1">
    <citation type="submission" date="2011-12" db="EMBL/GenBank/DDBJ databases">
        <title>Complete sequence of Clostridium clariflavum DSM 19732.</title>
        <authorList>
            <consortium name="US DOE Joint Genome Institute"/>
            <person name="Lucas S."/>
            <person name="Han J."/>
            <person name="Lapidus A."/>
            <person name="Cheng J.-F."/>
            <person name="Goodwin L."/>
            <person name="Pitluck S."/>
            <person name="Peters L."/>
            <person name="Teshima H."/>
            <person name="Detter J.C."/>
            <person name="Han C."/>
            <person name="Tapia R."/>
            <person name="Land M."/>
            <person name="Hauser L."/>
            <person name="Kyrpides N."/>
            <person name="Ivanova N."/>
            <person name="Pagani I."/>
            <person name="Kitzmiller T."/>
            <person name="Lynd L."/>
            <person name="Izquierdo J."/>
            <person name="Woyke T."/>
        </authorList>
    </citation>
    <scope>NUCLEOTIDE SEQUENCE [LARGE SCALE GENOMIC DNA]</scope>
    <source>
        <strain evidence="8">DSM 19732 / NBRC 101661 / EBR45</strain>
    </source>
</reference>
<dbReference type="InterPro" id="IPR012809">
    <property type="entry name" value="ECF_CbiQ"/>
</dbReference>
<dbReference type="CDD" id="cd16914">
    <property type="entry name" value="EcfT"/>
    <property type="match status" value="1"/>
</dbReference>
<protein>
    <submittedName>
        <fullName evidence="7">Cobalt ABC transporter, permease protein CbiQ</fullName>
    </submittedName>
</protein>
<evidence type="ECO:0000256" key="6">
    <source>
        <dbReference type="SAM" id="Phobius"/>
    </source>
</evidence>
<dbReference type="STRING" id="720554.Clocl_0363"/>
<evidence type="ECO:0000256" key="1">
    <source>
        <dbReference type="ARBA" id="ARBA00004651"/>
    </source>
</evidence>
<dbReference type="Pfam" id="PF02361">
    <property type="entry name" value="CbiQ"/>
    <property type="match status" value="1"/>
</dbReference>
<keyword evidence="8" id="KW-1185">Reference proteome</keyword>
<feature type="transmembrane region" description="Helical" evidence="6">
    <location>
        <begin position="30"/>
        <end position="47"/>
    </location>
</feature>
<feature type="transmembrane region" description="Helical" evidence="6">
    <location>
        <begin position="111"/>
        <end position="134"/>
    </location>
</feature>
<dbReference type="HOGENOM" id="CLU_056469_1_2_9"/>
<name>G8M2M5_ACECE</name>
<dbReference type="NCBIfam" id="TIGR02454">
    <property type="entry name" value="ECF_T_CbiQ"/>
    <property type="match status" value="1"/>
</dbReference>
<dbReference type="AlphaFoldDB" id="G8M2M5"/>
<dbReference type="Proteomes" id="UP000005435">
    <property type="component" value="Chromosome"/>
</dbReference>
<evidence type="ECO:0000313" key="7">
    <source>
        <dbReference type="EMBL" id="AEV67099.1"/>
    </source>
</evidence>
<evidence type="ECO:0000256" key="2">
    <source>
        <dbReference type="ARBA" id="ARBA00022475"/>
    </source>
</evidence>
<keyword evidence="2" id="KW-1003">Cell membrane</keyword>
<keyword evidence="4 6" id="KW-1133">Transmembrane helix</keyword>
<evidence type="ECO:0000256" key="5">
    <source>
        <dbReference type="ARBA" id="ARBA00023136"/>
    </source>
</evidence>
<dbReference type="InterPro" id="IPR051611">
    <property type="entry name" value="ECF_transporter_component"/>
</dbReference>
<dbReference type="RefSeq" id="WP_014253731.1">
    <property type="nucleotide sequence ID" value="NC_016627.1"/>
</dbReference>
<gene>
    <name evidence="7" type="ordered locus">Clocl_0363</name>
</gene>
<proteinExistence type="predicted"/>